<dbReference type="InterPro" id="IPR011990">
    <property type="entry name" value="TPR-like_helical_dom_sf"/>
</dbReference>
<protein>
    <submittedName>
        <fullName evidence="2">Pentatricopeptide repeat-containing protein</fullName>
    </submittedName>
</protein>
<dbReference type="GO" id="GO:0009451">
    <property type="term" value="P:RNA modification"/>
    <property type="evidence" value="ECO:0007669"/>
    <property type="project" value="InterPro"/>
</dbReference>
<dbReference type="Proteomes" id="UP001293254">
    <property type="component" value="Unassembled WGS sequence"/>
</dbReference>
<keyword evidence="1" id="KW-0677">Repeat</keyword>
<dbReference type="InterPro" id="IPR002885">
    <property type="entry name" value="PPR_rpt"/>
</dbReference>
<evidence type="ECO:0000313" key="2">
    <source>
        <dbReference type="EMBL" id="KAK4437355.1"/>
    </source>
</evidence>
<evidence type="ECO:0000256" key="1">
    <source>
        <dbReference type="ARBA" id="ARBA00022737"/>
    </source>
</evidence>
<evidence type="ECO:0000313" key="3">
    <source>
        <dbReference type="Proteomes" id="UP001293254"/>
    </source>
</evidence>
<dbReference type="NCBIfam" id="TIGR00756">
    <property type="entry name" value="PPR"/>
    <property type="match status" value="1"/>
</dbReference>
<organism evidence="2 3">
    <name type="scientific">Sesamum alatum</name>
    <dbReference type="NCBI Taxonomy" id="300844"/>
    <lineage>
        <taxon>Eukaryota</taxon>
        <taxon>Viridiplantae</taxon>
        <taxon>Streptophyta</taxon>
        <taxon>Embryophyta</taxon>
        <taxon>Tracheophyta</taxon>
        <taxon>Spermatophyta</taxon>
        <taxon>Magnoliopsida</taxon>
        <taxon>eudicotyledons</taxon>
        <taxon>Gunneridae</taxon>
        <taxon>Pentapetalae</taxon>
        <taxon>asterids</taxon>
        <taxon>lamiids</taxon>
        <taxon>Lamiales</taxon>
        <taxon>Pedaliaceae</taxon>
        <taxon>Sesamum</taxon>
    </lineage>
</organism>
<dbReference type="AlphaFoldDB" id="A0AAE1YV57"/>
<proteinExistence type="predicted"/>
<reference evidence="2" key="1">
    <citation type="submission" date="2020-06" db="EMBL/GenBank/DDBJ databases">
        <authorList>
            <person name="Li T."/>
            <person name="Hu X."/>
            <person name="Zhang T."/>
            <person name="Song X."/>
            <person name="Zhang H."/>
            <person name="Dai N."/>
            <person name="Sheng W."/>
            <person name="Hou X."/>
            <person name="Wei L."/>
        </authorList>
    </citation>
    <scope>NUCLEOTIDE SEQUENCE</scope>
    <source>
        <strain evidence="2">3651</strain>
        <tissue evidence="2">Leaf</tissue>
    </source>
</reference>
<dbReference type="EMBL" id="JACGWO010000001">
    <property type="protein sequence ID" value="KAK4437355.1"/>
    <property type="molecule type" value="Genomic_DNA"/>
</dbReference>
<dbReference type="Pfam" id="PF01535">
    <property type="entry name" value="PPR"/>
    <property type="match status" value="1"/>
</dbReference>
<accession>A0AAE1YV57</accession>
<keyword evidence="3" id="KW-1185">Reference proteome</keyword>
<dbReference type="InterPro" id="IPR046960">
    <property type="entry name" value="PPR_At4g14850-like_plant"/>
</dbReference>
<sequence>MLALKKTVPSIFSLLPLKNFDLHLTFPYLFSSWSHYVSHNSISAEYFYTSLLEKSTHIIHLRQIHSQLYTHGLQKNGFIITKLIHVSSNLKEIDYAGQLFDEFPDQYVFLWNAIIRGYSMHNMFDKVVEMYSRMQQAFFMHKFLDMD</sequence>
<gene>
    <name evidence="2" type="ORF">Salat_0069400</name>
</gene>
<comment type="caution">
    <text evidence="2">The sequence shown here is derived from an EMBL/GenBank/DDBJ whole genome shotgun (WGS) entry which is preliminary data.</text>
</comment>
<dbReference type="PANTHER" id="PTHR47926">
    <property type="entry name" value="PENTATRICOPEPTIDE REPEAT-CONTAINING PROTEIN"/>
    <property type="match status" value="1"/>
</dbReference>
<dbReference type="PANTHER" id="PTHR47926:SF359">
    <property type="entry name" value="PENTACOTRIPEPTIDE-REPEAT REGION OF PRORP DOMAIN-CONTAINING PROTEIN"/>
    <property type="match status" value="1"/>
</dbReference>
<dbReference type="GO" id="GO:0003723">
    <property type="term" value="F:RNA binding"/>
    <property type="evidence" value="ECO:0007669"/>
    <property type="project" value="InterPro"/>
</dbReference>
<reference evidence="2" key="2">
    <citation type="journal article" date="2024" name="Plant">
        <title>Genomic evolution and insights into agronomic trait innovations of Sesamum species.</title>
        <authorList>
            <person name="Miao H."/>
            <person name="Wang L."/>
            <person name="Qu L."/>
            <person name="Liu H."/>
            <person name="Sun Y."/>
            <person name="Le M."/>
            <person name="Wang Q."/>
            <person name="Wei S."/>
            <person name="Zheng Y."/>
            <person name="Lin W."/>
            <person name="Duan Y."/>
            <person name="Cao H."/>
            <person name="Xiong S."/>
            <person name="Wang X."/>
            <person name="Wei L."/>
            <person name="Li C."/>
            <person name="Ma Q."/>
            <person name="Ju M."/>
            <person name="Zhao R."/>
            <person name="Li G."/>
            <person name="Mu C."/>
            <person name="Tian Q."/>
            <person name="Mei H."/>
            <person name="Zhang T."/>
            <person name="Gao T."/>
            <person name="Zhang H."/>
        </authorList>
    </citation>
    <scope>NUCLEOTIDE SEQUENCE</scope>
    <source>
        <strain evidence="2">3651</strain>
    </source>
</reference>
<dbReference type="Gene3D" id="1.25.40.10">
    <property type="entry name" value="Tetratricopeptide repeat domain"/>
    <property type="match status" value="1"/>
</dbReference>
<name>A0AAE1YV57_9LAMI</name>